<accession>A0A6J8EFF5</accession>
<protein>
    <submittedName>
        <fullName evidence="2">Uncharacterized protein</fullName>
    </submittedName>
</protein>
<evidence type="ECO:0000313" key="2">
    <source>
        <dbReference type="EMBL" id="CAC5418422.1"/>
    </source>
</evidence>
<keyword evidence="1" id="KW-1133">Transmembrane helix</keyword>
<name>A0A6J8EFF5_MYTCO</name>
<keyword evidence="3" id="KW-1185">Reference proteome</keyword>
<organism evidence="2 3">
    <name type="scientific">Mytilus coruscus</name>
    <name type="common">Sea mussel</name>
    <dbReference type="NCBI Taxonomy" id="42192"/>
    <lineage>
        <taxon>Eukaryota</taxon>
        <taxon>Metazoa</taxon>
        <taxon>Spiralia</taxon>
        <taxon>Lophotrochozoa</taxon>
        <taxon>Mollusca</taxon>
        <taxon>Bivalvia</taxon>
        <taxon>Autobranchia</taxon>
        <taxon>Pteriomorphia</taxon>
        <taxon>Mytilida</taxon>
        <taxon>Mytiloidea</taxon>
        <taxon>Mytilidae</taxon>
        <taxon>Mytilinae</taxon>
        <taxon>Mytilus</taxon>
    </lineage>
</organism>
<gene>
    <name evidence="2" type="ORF">MCOR_50859</name>
</gene>
<dbReference type="AlphaFoldDB" id="A0A6J8EFF5"/>
<evidence type="ECO:0000313" key="3">
    <source>
        <dbReference type="Proteomes" id="UP000507470"/>
    </source>
</evidence>
<evidence type="ECO:0000256" key="1">
    <source>
        <dbReference type="SAM" id="Phobius"/>
    </source>
</evidence>
<proteinExistence type="predicted"/>
<dbReference type="Proteomes" id="UP000507470">
    <property type="component" value="Unassembled WGS sequence"/>
</dbReference>
<dbReference type="EMBL" id="CACVKT020008919">
    <property type="protein sequence ID" value="CAC5418422.1"/>
    <property type="molecule type" value="Genomic_DNA"/>
</dbReference>
<feature type="transmembrane region" description="Helical" evidence="1">
    <location>
        <begin position="41"/>
        <end position="61"/>
    </location>
</feature>
<keyword evidence="1" id="KW-0472">Membrane</keyword>
<sequence>MDEEHGLTMAALPALMQTPPDVRYTFHSSSDYNPGISIQDFLISSGSVTVIIAVLGLYYCYNKHKRKTVINSTPAIINETPPAENDGFRNETFELNENIYHTIDENNMINLVSHDNPYLYVVDALSCSESIKSTSSSTSGYLHPYHSFVASSNDHPYEPMKPVNEAIDLTKSNITEINIRNASLLFK</sequence>
<keyword evidence="1" id="KW-0812">Transmembrane</keyword>
<reference evidence="2 3" key="1">
    <citation type="submission" date="2020-06" db="EMBL/GenBank/DDBJ databases">
        <authorList>
            <person name="Li R."/>
            <person name="Bekaert M."/>
        </authorList>
    </citation>
    <scope>NUCLEOTIDE SEQUENCE [LARGE SCALE GENOMIC DNA]</scope>
    <source>
        <strain evidence="3">wild</strain>
    </source>
</reference>